<evidence type="ECO:0000313" key="2">
    <source>
        <dbReference type="Proteomes" id="UP001044222"/>
    </source>
</evidence>
<dbReference type="SUPFAM" id="SSF52540">
    <property type="entry name" value="P-loop containing nucleoside triphosphate hydrolases"/>
    <property type="match status" value="1"/>
</dbReference>
<keyword evidence="2" id="KW-1185">Reference proteome</keyword>
<dbReference type="InterPro" id="IPR027417">
    <property type="entry name" value="P-loop_NTPase"/>
</dbReference>
<proteinExistence type="predicted"/>
<evidence type="ECO:0000313" key="1">
    <source>
        <dbReference type="EMBL" id="KAG5844674.1"/>
    </source>
</evidence>
<dbReference type="Gene3D" id="3.40.50.300">
    <property type="entry name" value="P-loop containing nucleotide triphosphate hydrolases"/>
    <property type="match status" value="1"/>
</dbReference>
<dbReference type="Pfam" id="PF13671">
    <property type="entry name" value="AAA_33"/>
    <property type="match status" value="1"/>
</dbReference>
<dbReference type="OMA" id="FRRGYWI"/>
<dbReference type="PANTHER" id="PTHR13308:SF5">
    <property type="entry name" value="NEDD4-BINDING PROTEIN 2-LIKE 1"/>
    <property type="match status" value="1"/>
</dbReference>
<accession>A0A9D3MA24</accession>
<name>A0A9D3MA24_ANGAN</name>
<gene>
    <name evidence="1" type="ORF">ANANG_G00164980</name>
</gene>
<dbReference type="OrthoDB" id="3231855at2759"/>
<dbReference type="PANTHER" id="PTHR13308">
    <property type="entry name" value="NEDD4-BINDING PROTEIN 2-LIKE 1"/>
    <property type="match status" value="1"/>
</dbReference>
<organism evidence="1 2">
    <name type="scientific">Anguilla anguilla</name>
    <name type="common">European freshwater eel</name>
    <name type="synonym">Muraena anguilla</name>
    <dbReference type="NCBI Taxonomy" id="7936"/>
    <lineage>
        <taxon>Eukaryota</taxon>
        <taxon>Metazoa</taxon>
        <taxon>Chordata</taxon>
        <taxon>Craniata</taxon>
        <taxon>Vertebrata</taxon>
        <taxon>Euteleostomi</taxon>
        <taxon>Actinopterygii</taxon>
        <taxon>Neopterygii</taxon>
        <taxon>Teleostei</taxon>
        <taxon>Anguilliformes</taxon>
        <taxon>Anguillidae</taxon>
        <taxon>Anguilla</taxon>
    </lineage>
</organism>
<dbReference type="EMBL" id="JAFIRN010000008">
    <property type="protein sequence ID" value="KAG5844674.1"/>
    <property type="molecule type" value="Genomic_DNA"/>
</dbReference>
<comment type="caution">
    <text evidence="1">The sequence shown here is derived from an EMBL/GenBank/DDBJ whole genome shotgun (WGS) entry which is preliminary data.</text>
</comment>
<dbReference type="Proteomes" id="UP001044222">
    <property type="component" value="Chromosome 8"/>
</dbReference>
<dbReference type="InterPro" id="IPR026302">
    <property type="entry name" value="NEDD4-bd_p2"/>
</dbReference>
<dbReference type="AlphaFoldDB" id="A0A9D3MA24"/>
<evidence type="ECO:0008006" key="3">
    <source>
        <dbReference type="Google" id="ProtNLM"/>
    </source>
</evidence>
<protein>
    <recommendedName>
        <fullName evidence="3">NEDD4-binding protein 2-like 1</fullName>
    </recommendedName>
</protein>
<sequence>MASRVRRRNRPHLIIMRGLPGSGKTTLSWDIMKEYDYTGEVLSTDDYFIDDYGYYNFDFYSLERAHNWNQERAEEAMQNGVHPIIIDNTNMRRCHMEPYVQMGLEYGYYIKFRTTPDTFRCSVEELHKRANCGIPKRVMYRMKKNFEQVETIYDVLNDPG</sequence>
<reference evidence="1" key="1">
    <citation type="submission" date="2021-01" db="EMBL/GenBank/DDBJ databases">
        <title>A chromosome-scale assembly of European eel, Anguilla anguilla.</title>
        <authorList>
            <person name="Henkel C."/>
            <person name="Jong-Raadsen S.A."/>
            <person name="Dufour S."/>
            <person name="Weltzien F.-A."/>
            <person name="Palstra A.P."/>
            <person name="Pelster B."/>
            <person name="Spaink H.P."/>
            <person name="Van Den Thillart G.E."/>
            <person name="Jansen H."/>
            <person name="Zahm M."/>
            <person name="Klopp C."/>
            <person name="Cedric C."/>
            <person name="Louis A."/>
            <person name="Berthelot C."/>
            <person name="Parey E."/>
            <person name="Roest Crollius H."/>
            <person name="Montfort J."/>
            <person name="Robinson-Rechavi M."/>
            <person name="Bucao C."/>
            <person name="Bouchez O."/>
            <person name="Gislard M."/>
            <person name="Lluch J."/>
            <person name="Milhes M."/>
            <person name="Lampietro C."/>
            <person name="Lopez Roques C."/>
            <person name="Donnadieu C."/>
            <person name="Braasch I."/>
            <person name="Desvignes T."/>
            <person name="Postlethwait J."/>
            <person name="Bobe J."/>
            <person name="Guiguen Y."/>
            <person name="Dirks R."/>
        </authorList>
    </citation>
    <scope>NUCLEOTIDE SEQUENCE</scope>
    <source>
        <strain evidence="1">Tag_6206</strain>
        <tissue evidence="1">Liver</tissue>
    </source>
</reference>